<evidence type="ECO:0000313" key="4">
    <source>
        <dbReference type="EMBL" id="SHM33467.1"/>
    </source>
</evidence>
<proteinExistence type="predicted"/>
<protein>
    <submittedName>
        <fullName evidence="4">Chemotaxis protein MotB</fullName>
    </submittedName>
</protein>
<reference evidence="4 5" key="1">
    <citation type="submission" date="2016-11" db="EMBL/GenBank/DDBJ databases">
        <authorList>
            <person name="Jaros S."/>
            <person name="Januszkiewicz K."/>
            <person name="Wedrychowicz H."/>
        </authorList>
    </citation>
    <scope>NUCLEOTIDE SEQUENCE [LARGE SCALE GENOMIC DNA]</scope>
    <source>
        <strain evidence="4 5">CGMCC 1.6102</strain>
    </source>
</reference>
<dbReference type="Proteomes" id="UP000184513">
    <property type="component" value="Unassembled WGS sequence"/>
</dbReference>
<evidence type="ECO:0000259" key="3">
    <source>
        <dbReference type="PROSITE" id="PS51123"/>
    </source>
</evidence>
<sequence length="279" mass="31505">MMKKSRIISGMILGACLMYSCVPQKKYHAAHVRNAEMMRSLRATENDLDSTRLEVKTLQGRVSSLKDSLAREQQEKAELTSRLENALSASTSARQELSDKQSRLMEQQERLDMLQQLLDEQRAVMENLKQTMDKALVQYQSDELQVYEQDGKLYVSMQDKLLFPSGSATVNRDGREALGKLATVLNNNPDIQVMVEGHTDNVPIQGRFEDNWALSTARAAAIVRILTDTHDVIPERVIAAGRSYYYPKASNESAAGRAANRRTEIILTPELKELFELLQ</sequence>
<dbReference type="SUPFAM" id="SSF103088">
    <property type="entry name" value="OmpA-like"/>
    <property type="match status" value="1"/>
</dbReference>
<dbReference type="SUPFAM" id="SSF57997">
    <property type="entry name" value="Tropomyosin"/>
    <property type="match status" value="1"/>
</dbReference>
<dbReference type="InterPro" id="IPR006665">
    <property type="entry name" value="OmpA-like"/>
</dbReference>
<name>A0A1M7HZA3_9BACT</name>
<dbReference type="PROSITE" id="PS51123">
    <property type="entry name" value="OMPA_2"/>
    <property type="match status" value="1"/>
</dbReference>
<dbReference type="PANTHER" id="PTHR30329:SF21">
    <property type="entry name" value="LIPOPROTEIN YIAD-RELATED"/>
    <property type="match status" value="1"/>
</dbReference>
<dbReference type="STRING" id="388280.SAMN04488057_101111"/>
<dbReference type="CDD" id="cd07185">
    <property type="entry name" value="OmpA_C-like"/>
    <property type="match status" value="1"/>
</dbReference>
<gene>
    <name evidence="4" type="ORF">SAMN04488057_101111</name>
</gene>
<evidence type="ECO:0000256" key="1">
    <source>
        <dbReference type="PROSITE-ProRule" id="PRU00473"/>
    </source>
</evidence>
<dbReference type="Pfam" id="PF00691">
    <property type="entry name" value="OmpA"/>
    <property type="match status" value="1"/>
</dbReference>
<evidence type="ECO:0000256" key="2">
    <source>
        <dbReference type="SAM" id="Coils"/>
    </source>
</evidence>
<keyword evidence="2" id="KW-0175">Coiled coil</keyword>
<keyword evidence="5" id="KW-1185">Reference proteome</keyword>
<dbReference type="RefSeq" id="WP_245802746.1">
    <property type="nucleotide sequence ID" value="NZ_FRCY01000001.1"/>
</dbReference>
<feature type="coiled-coil region" evidence="2">
    <location>
        <begin position="34"/>
        <end position="145"/>
    </location>
</feature>
<dbReference type="GO" id="GO:0016020">
    <property type="term" value="C:membrane"/>
    <property type="evidence" value="ECO:0007669"/>
    <property type="project" value="UniProtKB-UniRule"/>
</dbReference>
<organism evidence="4 5">
    <name type="scientific">Cyclobacterium lianum</name>
    <dbReference type="NCBI Taxonomy" id="388280"/>
    <lineage>
        <taxon>Bacteria</taxon>
        <taxon>Pseudomonadati</taxon>
        <taxon>Bacteroidota</taxon>
        <taxon>Cytophagia</taxon>
        <taxon>Cytophagales</taxon>
        <taxon>Cyclobacteriaceae</taxon>
        <taxon>Cyclobacterium</taxon>
    </lineage>
</organism>
<evidence type="ECO:0000313" key="5">
    <source>
        <dbReference type="Proteomes" id="UP000184513"/>
    </source>
</evidence>
<feature type="domain" description="OmpA-like" evidence="3">
    <location>
        <begin position="150"/>
        <end position="271"/>
    </location>
</feature>
<dbReference type="PANTHER" id="PTHR30329">
    <property type="entry name" value="STATOR ELEMENT OF FLAGELLAR MOTOR COMPLEX"/>
    <property type="match status" value="1"/>
</dbReference>
<dbReference type="EMBL" id="FRCY01000001">
    <property type="protein sequence ID" value="SHM33467.1"/>
    <property type="molecule type" value="Genomic_DNA"/>
</dbReference>
<keyword evidence="1" id="KW-0472">Membrane</keyword>
<dbReference type="PROSITE" id="PS51257">
    <property type="entry name" value="PROKAR_LIPOPROTEIN"/>
    <property type="match status" value="1"/>
</dbReference>
<dbReference type="InterPro" id="IPR050330">
    <property type="entry name" value="Bact_OuterMem_StrucFunc"/>
</dbReference>
<dbReference type="Gene3D" id="3.30.1330.60">
    <property type="entry name" value="OmpA-like domain"/>
    <property type="match status" value="1"/>
</dbReference>
<dbReference type="InterPro" id="IPR036737">
    <property type="entry name" value="OmpA-like_sf"/>
</dbReference>
<dbReference type="AlphaFoldDB" id="A0A1M7HZA3"/>
<accession>A0A1M7HZA3</accession>